<dbReference type="SMART" id="SM00028">
    <property type="entry name" value="TPR"/>
    <property type="match status" value="5"/>
</dbReference>
<dbReference type="KEGG" id="mcos:GM418_27375"/>
<feature type="repeat" description="TPR" evidence="3">
    <location>
        <begin position="268"/>
        <end position="301"/>
    </location>
</feature>
<name>A0A6I6K1C5_9BACT</name>
<proteinExistence type="predicted"/>
<gene>
    <name evidence="5" type="ORF">GM418_27375</name>
</gene>
<dbReference type="AlphaFoldDB" id="A0A6I6K1C5"/>
<evidence type="ECO:0000313" key="5">
    <source>
        <dbReference type="EMBL" id="QGY47250.1"/>
    </source>
</evidence>
<dbReference type="PANTHER" id="PTHR44943:SF8">
    <property type="entry name" value="TPR REPEAT-CONTAINING PROTEIN MJ0263"/>
    <property type="match status" value="1"/>
</dbReference>
<evidence type="ECO:0000256" key="4">
    <source>
        <dbReference type="SAM" id="SignalP"/>
    </source>
</evidence>
<dbReference type="SUPFAM" id="SSF48452">
    <property type="entry name" value="TPR-like"/>
    <property type="match status" value="2"/>
</dbReference>
<sequence>MKRTIILLTFIFAAGVSFAQKGKVTSAQNFKDSGNLEKALETIKETIDPSNEKSEKTIDWPKTWEVRGEIYQAIYQSEDENVKKLAENPLATAFESYKKALELDEKGRFGNGLKIKLTLLTNDLTNQAVEGFNSEDYEKALNAFEQILEINSMPLIKGDNPETVDTVIIYNTGLAAYNAQQYDKAIKYYKEAAEYGYNGARTYSLIASAYQMKKDTLGALEILQEGFERYPEDNNVLTSMIQIYLDQDKTEDAMKYLEMAIEQDPDNATFYFAQGTLFEKLENDEKAIESYEKAIEVDSENYGAYYNLGALYYNKGVQQIEIANSVPANENERYLEETKKADIWWEKALPYMEKCNELKPDDIMTLESLKNLYYRMKQMDKYNEMLEKLGQ</sequence>
<dbReference type="EMBL" id="CP046401">
    <property type="protein sequence ID" value="QGY47250.1"/>
    <property type="molecule type" value="Genomic_DNA"/>
</dbReference>
<feature type="repeat" description="TPR" evidence="3">
    <location>
        <begin position="234"/>
        <end position="267"/>
    </location>
</feature>
<evidence type="ECO:0000256" key="3">
    <source>
        <dbReference type="PROSITE-ProRule" id="PRU00339"/>
    </source>
</evidence>
<protein>
    <submittedName>
        <fullName evidence="5">Tetratricopeptide repeat protein</fullName>
    </submittedName>
</protein>
<dbReference type="InterPro" id="IPR011990">
    <property type="entry name" value="TPR-like_helical_dom_sf"/>
</dbReference>
<keyword evidence="1" id="KW-0677">Repeat</keyword>
<dbReference type="Pfam" id="PF13414">
    <property type="entry name" value="TPR_11"/>
    <property type="match status" value="1"/>
</dbReference>
<dbReference type="InterPro" id="IPR019734">
    <property type="entry name" value="TPR_rpt"/>
</dbReference>
<dbReference type="Pfam" id="PF14559">
    <property type="entry name" value="TPR_19"/>
    <property type="match status" value="1"/>
</dbReference>
<organism evidence="5 6">
    <name type="scientific">Maribellus comscasis</name>
    <dbReference type="NCBI Taxonomy" id="2681766"/>
    <lineage>
        <taxon>Bacteria</taxon>
        <taxon>Pseudomonadati</taxon>
        <taxon>Bacteroidota</taxon>
        <taxon>Bacteroidia</taxon>
        <taxon>Marinilabiliales</taxon>
        <taxon>Prolixibacteraceae</taxon>
        <taxon>Maribellus</taxon>
    </lineage>
</organism>
<dbReference type="Proteomes" id="UP000428260">
    <property type="component" value="Chromosome"/>
</dbReference>
<dbReference type="PROSITE" id="PS50005">
    <property type="entry name" value="TPR"/>
    <property type="match status" value="2"/>
</dbReference>
<evidence type="ECO:0000256" key="1">
    <source>
        <dbReference type="ARBA" id="ARBA00022737"/>
    </source>
</evidence>
<dbReference type="Pfam" id="PF13174">
    <property type="entry name" value="TPR_6"/>
    <property type="match status" value="1"/>
</dbReference>
<keyword evidence="4" id="KW-0732">Signal</keyword>
<keyword evidence="2 3" id="KW-0802">TPR repeat</keyword>
<dbReference type="RefSeq" id="WP_158870935.1">
    <property type="nucleotide sequence ID" value="NZ_CP046401.1"/>
</dbReference>
<evidence type="ECO:0000256" key="2">
    <source>
        <dbReference type="ARBA" id="ARBA00022803"/>
    </source>
</evidence>
<feature type="chain" id="PRO_5026253001" evidence="4">
    <location>
        <begin position="20"/>
        <end position="391"/>
    </location>
</feature>
<accession>A0A6I6K1C5</accession>
<reference evidence="5 6" key="1">
    <citation type="submission" date="2019-11" db="EMBL/GenBank/DDBJ databases">
        <authorList>
            <person name="Zheng R.K."/>
            <person name="Sun C.M."/>
        </authorList>
    </citation>
    <scope>NUCLEOTIDE SEQUENCE [LARGE SCALE GENOMIC DNA]</scope>
    <source>
        <strain evidence="5 6">WC007</strain>
    </source>
</reference>
<keyword evidence="6" id="KW-1185">Reference proteome</keyword>
<dbReference type="InterPro" id="IPR051685">
    <property type="entry name" value="Ycf3/AcsC/BcsC/TPR_MFPF"/>
</dbReference>
<dbReference type="PANTHER" id="PTHR44943">
    <property type="entry name" value="CELLULOSE SYNTHASE OPERON PROTEIN C"/>
    <property type="match status" value="1"/>
</dbReference>
<dbReference type="Gene3D" id="1.25.40.10">
    <property type="entry name" value="Tetratricopeptide repeat domain"/>
    <property type="match status" value="2"/>
</dbReference>
<feature type="signal peptide" evidence="4">
    <location>
        <begin position="1"/>
        <end position="19"/>
    </location>
</feature>
<evidence type="ECO:0000313" key="6">
    <source>
        <dbReference type="Proteomes" id="UP000428260"/>
    </source>
</evidence>